<name>A0AAD1G0G6_SPHMI</name>
<dbReference type="EMBL" id="AP018711">
    <property type="protein sequence ID" value="BBE33837.1"/>
    <property type="molecule type" value="Genomic_DNA"/>
</dbReference>
<proteinExistence type="predicted"/>
<dbReference type="AlphaFoldDB" id="A0AAD1G0G6"/>
<dbReference type="Proteomes" id="UP000275727">
    <property type="component" value="Chromosome"/>
</dbReference>
<evidence type="ECO:0000256" key="1">
    <source>
        <dbReference type="SAM" id="MobiDB-lite"/>
    </source>
</evidence>
<accession>A0AAD1G0G6</accession>
<organism evidence="2 3">
    <name type="scientific">Sphingosinicella microcystinivorans</name>
    <dbReference type="NCBI Taxonomy" id="335406"/>
    <lineage>
        <taxon>Bacteria</taxon>
        <taxon>Pseudomonadati</taxon>
        <taxon>Pseudomonadota</taxon>
        <taxon>Alphaproteobacteria</taxon>
        <taxon>Sphingomonadales</taxon>
        <taxon>Sphingosinicellaceae</taxon>
        <taxon>Sphingosinicella</taxon>
    </lineage>
</organism>
<sequence>MFSSTHAPTHRNPTAPSVPPSTPRELANPIRDLFDAAVRHYAVKLTCTRCRHQRIFDPHALWYHFHKRGRPDWLPDVREKCRCTSCGARRPTLDLVHELPTDETLPMPSETVWKKELRRRR</sequence>
<feature type="compositionally biased region" description="Polar residues" evidence="1">
    <location>
        <begin position="1"/>
        <end position="15"/>
    </location>
</feature>
<protein>
    <submittedName>
        <fullName evidence="2">Uncharacterized protein</fullName>
    </submittedName>
</protein>
<dbReference type="KEGG" id="smic:SmB9_14950"/>
<evidence type="ECO:0000313" key="3">
    <source>
        <dbReference type="Proteomes" id="UP000275727"/>
    </source>
</evidence>
<evidence type="ECO:0000313" key="2">
    <source>
        <dbReference type="EMBL" id="BBE33837.1"/>
    </source>
</evidence>
<reference evidence="2 3" key="1">
    <citation type="submission" date="2018-06" db="EMBL/GenBank/DDBJ databases">
        <title>Complete Genome Sequence of the Microcystin-Degrading Bacterium Sphingosinicella microcystinivorans Strain B-9.</title>
        <authorList>
            <person name="Jin H."/>
            <person name="Nishizawa T."/>
            <person name="Guo Y."/>
            <person name="Nishizawa A."/>
            <person name="Park H."/>
            <person name="Kato H."/>
            <person name="Tsuji K."/>
            <person name="Harada K."/>
        </authorList>
    </citation>
    <scope>NUCLEOTIDE SEQUENCE [LARGE SCALE GENOMIC DNA]</scope>
    <source>
        <strain evidence="2 3">B9</strain>
    </source>
</reference>
<feature type="region of interest" description="Disordered" evidence="1">
    <location>
        <begin position="1"/>
        <end position="26"/>
    </location>
</feature>
<gene>
    <name evidence="2" type="ORF">SmB9_14950</name>
</gene>